<evidence type="ECO:0000313" key="3">
    <source>
        <dbReference type="Proteomes" id="UP000242849"/>
    </source>
</evidence>
<evidence type="ECO:0000256" key="1">
    <source>
        <dbReference type="SAM" id="SignalP"/>
    </source>
</evidence>
<dbReference type="STRING" id="53406.SAMN05421553_5073"/>
<gene>
    <name evidence="2" type="ORF">SAMN05421553_5073</name>
</gene>
<evidence type="ECO:0000313" key="2">
    <source>
        <dbReference type="EMBL" id="SEE77115.1"/>
    </source>
</evidence>
<name>A0A1H5LJA9_PSEAG</name>
<keyword evidence="1" id="KW-0732">Signal</keyword>
<proteinExistence type="predicted"/>
<dbReference type="AlphaFoldDB" id="A0A1H5LJA9"/>
<dbReference type="EMBL" id="FNSC01000002">
    <property type="protein sequence ID" value="SEE77115.1"/>
    <property type="molecule type" value="Genomic_DNA"/>
</dbReference>
<dbReference type="SUPFAM" id="SSF53850">
    <property type="entry name" value="Periplasmic binding protein-like II"/>
    <property type="match status" value="1"/>
</dbReference>
<organism evidence="2 3">
    <name type="scientific">Pseudomonas anguilliseptica</name>
    <dbReference type="NCBI Taxonomy" id="53406"/>
    <lineage>
        <taxon>Bacteria</taxon>
        <taxon>Pseudomonadati</taxon>
        <taxon>Pseudomonadota</taxon>
        <taxon>Gammaproteobacteria</taxon>
        <taxon>Pseudomonadales</taxon>
        <taxon>Pseudomonadaceae</taxon>
        <taxon>Pseudomonas</taxon>
    </lineage>
</organism>
<feature type="chain" id="PRO_5017304711" evidence="1">
    <location>
        <begin position="29"/>
        <end position="295"/>
    </location>
</feature>
<dbReference type="Proteomes" id="UP000242849">
    <property type="component" value="Unassembled WGS sequence"/>
</dbReference>
<keyword evidence="3" id="KW-1185">Reference proteome</keyword>
<sequence length="295" mass="34251">MPRTLSQAAWRWLCGLLLASLLTPPLQADDSGTLRYPRRADGDEFRSLYALAQLQLALDKAGSSLRLEPSHYSMEQERALVNLEHNDRLDVAWSMTSVEREQRLLPVRIPLDKGLFGWRIALLPKDRAQLLKDVRTLEQLREFSAGQGHDWPDSEILRNHGLPLRVSSSYGSLFRMLQAQRFDYFPRSVIEVWDELEHPRAKQLVVDPHVLLHYPTAMYFFFSRKRPELAETVRIGMEKAIADGSFERLFQQHFAASLQRARLDQRQLIELHNPLLPNATPLQRRELWFTAPPVR</sequence>
<reference evidence="3" key="1">
    <citation type="submission" date="2016-10" db="EMBL/GenBank/DDBJ databases">
        <authorList>
            <person name="Varghese N."/>
            <person name="Submissions S."/>
        </authorList>
    </citation>
    <scope>NUCLEOTIDE SEQUENCE [LARGE SCALE GENOMIC DNA]</scope>
    <source>
        <strain evidence="3">DSM 12111</strain>
    </source>
</reference>
<accession>A0A1H5LJA9</accession>
<protein>
    <submittedName>
        <fullName evidence="2">ABC-type amino acid transport substrate-binding protein</fullName>
    </submittedName>
</protein>
<dbReference type="RefSeq" id="WP_208600248.1">
    <property type="nucleotide sequence ID" value="NZ_CP156749.1"/>
</dbReference>
<feature type="signal peptide" evidence="1">
    <location>
        <begin position="1"/>
        <end position="28"/>
    </location>
</feature>